<dbReference type="PROSITE" id="PS50181">
    <property type="entry name" value="FBOX"/>
    <property type="match status" value="1"/>
</dbReference>
<accession>A0A8T0THS6</accession>
<proteinExistence type="predicted"/>
<dbReference type="NCBIfam" id="TIGR01640">
    <property type="entry name" value="F_box_assoc_1"/>
    <property type="match status" value="1"/>
</dbReference>
<dbReference type="InterPro" id="IPR050796">
    <property type="entry name" value="SCF_F-box_component"/>
</dbReference>
<dbReference type="Pfam" id="PF08268">
    <property type="entry name" value="FBA_3"/>
    <property type="match status" value="1"/>
</dbReference>
<feature type="domain" description="F-box" evidence="1">
    <location>
        <begin position="107"/>
        <end position="153"/>
    </location>
</feature>
<dbReference type="CDD" id="cd22157">
    <property type="entry name" value="F-box_AtFBW1-like"/>
    <property type="match status" value="1"/>
</dbReference>
<evidence type="ECO:0000259" key="1">
    <source>
        <dbReference type="PROSITE" id="PS50181"/>
    </source>
</evidence>
<keyword evidence="3" id="KW-1185">Reference proteome</keyword>
<reference evidence="2" key="1">
    <citation type="submission" date="2020-05" db="EMBL/GenBank/DDBJ databases">
        <title>WGS assembly of Panicum virgatum.</title>
        <authorList>
            <person name="Lovell J.T."/>
            <person name="Jenkins J."/>
            <person name="Shu S."/>
            <person name="Juenger T.E."/>
            <person name="Schmutz J."/>
        </authorList>
    </citation>
    <scope>NUCLEOTIDE SEQUENCE</scope>
    <source>
        <strain evidence="2">AP13</strain>
    </source>
</reference>
<dbReference type="PANTHER" id="PTHR31672">
    <property type="entry name" value="BNACNNG10540D PROTEIN"/>
    <property type="match status" value="1"/>
</dbReference>
<sequence>MSERRRRGHCISAADGEGVKRCTEVASGNLFDISCISFLTKFPIKAKAVSGRDSKQFPDKKRDSLRIHLSIPTLTEAVSEFISVYQRKGNLKVYQRKGKKKKRVLPQQQTFELPDEIVWEIMIRLPVESLARFKTVSKAWLAIISDPSFVRAHLQCSKQKQHRNPSHFLINPKFLLEISNADAFSTNIQFYQWCLQENMMRSTATLLYGRHFPTSEFGRVSDMAHCDGLMLLPTDTKVYVFNPATKDTIALPESQRNMMWHHRCLPVGLGLDTSTGKYKVARSFYRSRCSDPVEIVAMGMEVFTINGKHGSWRETLVDPPYPILSSQAATHYKGCLFYSIDKNNLQRPPHGLVRFSLADETFGVTPLITNIYPEVDHDDFFISEFDGELCCTYLCSHLQRVLVFTTRGVDHPKWSLRYLINVQSHFYPLVPLGSGRILLRGGNCLLGYNLEASEIEVGERFDMDEIRYLAPSQDTLGRAWENVLWFDLISYTESLVPVTPKLLNHIDTSEACSRQTS</sequence>
<dbReference type="InterPro" id="IPR001810">
    <property type="entry name" value="F-box_dom"/>
</dbReference>
<dbReference type="SUPFAM" id="SSF81383">
    <property type="entry name" value="F-box domain"/>
    <property type="match status" value="1"/>
</dbReference>
<dbReference type="OrthoDB" id="5319261at2759"/>
<dbReference type="AlphaFoldDB" id="A0A8T0THS6"/>
<dbReference type="Gene3D" id="1.20.1280.50">
    <property type="match status" value="1"/>
</dbReference>
<gene>
    <name evidence="2" type="ORF">PVAP13_4NG332600</name>
</gene>
<name>A0A8T0THS6_PANVG</name>
<comment type="caution">
    <text evidence="2">The sequence shown here is derived from an EMBL/GenBank/DDBJ whole genome shotgun (WGS) entry which is preliminary data.</text>
</comment>
<evidence type="ECO:0000313" key="3">
    <source>
        <dbReference type="Proteomes" id="UP000823388"/>
    </source>
</evidence>
<dbReference type="InterPro" id="IPR013187">
    <property type="entry name" value="F-box-assoc_dom_typ3"/>
</dbReference>
<dbReference type="Proteomes" id="UP000823388">
    <property type="component" value="Chromosome 4N"/>
</dbReference>
<organism evidence="2 3">
    <name type="scientific">Panicum virgatum</name>
    <name type="common">Blackwell switchgrass</name>
    <dbReference type="NCBI Taxonomy" id="38727"/>
    <lineage>
        <taxon>Eukaryota</taxon>
        <taxon>Viridiplantae</taxon>
        <taxon>Streptophyta</taxon>
        <taxon>Embryophyta</taxon>
        <taxon>Tracheophyta</taxon>
        <taxon>Spermatophyta</taxon>
        <taxon>Magnoliopsida</taxon>
        <taxon>Liliopsida</taxon>
        <taxon>Poales</taxon>
        <taxon>Poaceae</taxon>
        <taxon>PACMAD clade</taxon>
        <taxon>Panicoideae</taxon>
        <taxon>Panicodae</taxon>
        <taxon>Paniceae</taxon>
        <taxon>Panicinae</taxon>
        <taxon>Panicum</taxon>
        <taxon>Panicum sect. Hiantes</taxon>
    </lineage>
</organism>
<dbReference type="InterPro" id="IPR036047">
    <property type="entry name" value="F-box-like_dom_sf"/>
</dbReference>
<dbReference type="InterPro" id="IPR017451">
    <property type="entry name" value="F-box-assoc_interact_dom"/>
</dbReference>
<dbReference type="EMBL" id="CM029044">
    <property type="protein sequence ID" value="KAG2608494.1"/>
    <property type="molecule type" value="Genomic_DNA"/>
</dbReference>
<dbReference type="PANTHER" id="PTHR31672:SF13">
    <property type="entry name" value="F-BOX PROTEIN CPR30-LIKE"/>
    <property type="match status" value="1"/>
</dbReference>
<protein>
    <recommendedName>
        <fullName evidence="1">F-box domain-containing protein</fullName>
    </recommendedName>
</protein>
<dbReference type="Pfam" id="PF00646">
    <property type="entry name" value="F-box"/>
    <property type="match status" value="1"/>
</dbReference>
<evidence type="ECO:0000313" key="2">
    <source>
        <dbReference type="EMBL" id="KAG2608494.1"/>
    </source>
</evidence>
<dbReference type="SMART" id="SM00256">
    <property type="entry name" value="FBOX"/>
    <property type="match status" value="1"/>
</dbReference>